<dbReference type="InterPro" id="IPR012338">
    <property type="entry name" value="Beta-lactam/transpept-like"/>
</dbReference>
<keyword evidence="6" id="KW-1185">Reference proteome</keyword>
<keyword evidence="2" id="KW-0472">Membrane</keyword>
<protein>
    <submittedName>
        <fullName evidence="5">Serine hydrolase domain-containing protein</fullName>
        <ecNumber evidence="5">3.-.-.-</ecNumber>
    </submittedName>
</protein>
<dbReference type="RefSeq" id="WP_377718092.1">
    <property type="nucleotide sequence ID" value="NZ_JBHSAM010000017.1"/>
</dbReference>
<reference evidence="6" key="1">
    <citation type="journal article" date="2019" name="Int. J. Syst. Evol. Microbiol.">
        <title>The Global Catalogue of Microorganisms (GCM) 10K type strain sequencing project: providing services to taxonomists for standard genome sequencing and annotation.</title>
        <authorList>
            <consortium name="The Broad Institute Genomics Platform"/>
            <consortium name="The Broad Institute Genome Sequencing Center for Infectious Disease"/>
            <person name="Wu L."/>
            <person name="Ma J."/>
        </authorList>
    </citation>
    <scope>NUCLEOTIDE SEQUENCE [LARGE SCALE GENOMIC DNA]</scope>
    <source>
        <strain evidence="6">IBRC-M 10987</strain>
    </source>
</reference>
<feature type="chain" id="PRO_5047106606" evidence="3">
    <location>
        <begin position="22"/>
        <end position="679"/>
    </location>
</feature>
<feature type="domain" description="Beta-lactamase-related" evidence="4">
    <location>
        <begin position="42"/>
        <end position="357"/>
    </location>
</feature>
<feature type="signal peptide" evidence="3">
    <location>
        <begin position="1"/>
        <end position="21"/>
    </location>
</feature>
<proteinExistence type="predicted"/>
<dbReference type="PANTHER" id="PTHR46825">
    <property type="entry name" value="D-ALANYL-D-ALANINE-CARBOXYPEPTIDASE/ENDOPEPTIDASE AMPH"/>
    <property type="match status" value="1"/>
</dbReference>
<sequence length="679" mass="74366">MKKKVLLFMSTLLAAAPVVSASSQSTEASVEQTAKELALKIVSDYGVSGIQYALRDHGAVVLLDGAGVHDKATKAPVTKDTMFGIGSTSKVYVTAAAMKLADRGLIDIDKPLTTYVKDFKMADERYKNITPRMLMNHSSGLYGSHFEDGFLFDDNDTEAHDELLDRLRSGRLKADPGAFSVYCNDGFQLLEIMIERVSGLSYSKFLQTHFSLPLGLNATKTPRDSFDRDRLASVYLPPSEQALPVENVNLIGTGGIYSTAEEVSKFGDVLIGNRTDLLSEKSVKAMQSHEYRKGFWVPEETNSFNYGLGWDAVQLAPFDEYGITALSKGGDTTMYHASLITLPEHDLSMAVLSSGGSSIYNSILATKTLLAYAKTKGIIDEILPDKTFEPAVKVDMPTDLQAYAGLYVTLGQMVDVQFKNGEIVPELSDGFSPPQKFMYTGNGQFKSNDGSATVSFERADNGKTYMKFIGYASVPGIGQSAMATYSHQKLDRNPLDQATKQAWEARNGKTYYPLDEKITAIGYLTPSFMTKQFEVNTDFGYASGTKIISGNKAVNVAQMPIMHGRDTFDLNFYTKQQKEYLTIGGQAYIREDAIPTFTLGSGTLRLHNDQAAWFKIDKKFANRQIIVKAPASGGFAVYDAKGATVHFSKVHHKDSVVLPEGGLLVFGGNKGDVFSMKVK</sequence>
<evidence type="ECO:0000256" key="3">
    <source>
        <dbReference type="SAM" id="SignalP"/>
    </source>
</evidence>
<dbReference type="GO" id="GO:0016787">
    <property type="term" value="F:hydrolase activity"/>
    <property type="evidence" value="ECO:0007669"/>
    <property type="project" value="UniProtKB-KW"/>
</dbReference>
<keyword evidence="3" id="KW-0732">Signal</keyword>
<dbReference type="EC" id="3.-.-.-" evidence="5"/>
<keyword evidence="5" id="KW-0378">Hydrolase</keyword>
<name>A0ABV8K064_9BACL</name>
<comment type="subcellular location">
    <subcellularLocation>
        <location evidence="1">Membrane</location>
    </subcellularLocation>
</comment>
<gene>
    <name evidence="5" type="ORF">ACFOZ8_07005</name>
</gene>
<organism evidence="5 6">
    <name type="scientific">Paenibacillus xanthanilyticus</name>
    <dbReference type="NCBI Taxonomy" id="1783531"/>
    <lineage>
        <taxon>Bacteria</taxon>
        <taxon>Bacillati</taxon>
        <taxon>Bacillota</taxon>
        <taxon>Bacilli</taxon>
        <taxon>Bacillales</taxon>
        <taxon>Paenibacillaceae</taxon>
        <taxon>Paenibacillus</taxon>
    </lineage>
</organism>
<dbReference type="Gene3D" id="3.40.710.10">
    <property type="entry name" value="DD-peptidase/beta-lactamase superfamily"/>
    <property type="match status" value="1"/>
</dbReference>
<evidence type="ECO:0000256" key="1">
    <source>
        <dbReference type="ARBA" id="ARBA00004370"/>
    </source>
</evidence>
<dbReference type="InterPro" id="IPR001466">
    <property type="entry name" value="Beta-lactam-related"/>
</dbReference>
<dbReference type="SUPFAM" id="SSF56601">
    <property type="entry name" value="beta-lactamase/transpeptidase-like"/>
    <property type="match status" value="1"/>
</dbReference>
<evidence type="ECO:0000259" key="4">
    <source>
        <dbReference type="Pfam" id="PF00144"/>
    </source>
</evidence>
<dbReference type="PANTHER" id="PTHR46825:SF11">
    <property type="entry name" value="PENICILLIN-BINDING PROTEIN 4"/>
    <property type="match status" value="1"/>
</dbReference>
<evidence type="ECO:0000256" key="2">
    <source>
        <dbReference type="ARBA" id="ARBA00023136"/>
    </source>
</evidence>
<accession>A0ABV8K064</accession>
<dbReference type="EMBL" id="JBHSAM010000017">
    <property type="protein sequence ID" value="MFC4099406.1"/>
    <property type="molecule type" value="Genomic_DNA"/>
</dbReference>
<evidence type="ECO:0000313" key="6">
    <source>
        <dbReference type="Proteomes" id="UP001595715"/>
    </source>
</evidence>
<evidence type="ECO:0000313" key="5">
    <source>
        <dbReference type="EMBL" id="MFC4099406.1"/>
    </source>
</evidence>
<dbReference type="Proteomes" id="UP001595715">
    <property type="component" value="Unassembled WGS sequence"/>
</dbReference>
<dbReference type="InterPro" id="IPR050491">
    <property type="entry name" value="AmpC-like"/>
</dbReference>
<comment type="caution">
    <text evidence="5">The sequence shown here is derived from an EMBL/GenBank/DDBJ whole genome shotgun (WGS) entry which is preliminary data.</text>
</comment>
<dbReference type="Pfam" id="PF00144">
    <property type="entry name" value="Beta-lactamase"/>
    <property type="match status" value="1"/>
</dbReference>